<dbReference type="RefSeq" id="WP_022502458.1">
    <property type="nucleotide sequence ID" value="NZ_DAWCMB010000155.1"/>
</dbReference>
<gene>
    <name evidence="3" type="ORF">WMO14_11610</name>
</gene>
<keyword evidence="4" id="KW-1185">Reference proteome</keyword>
<evidence type="ECO:0000259" key="2">
    <source>
        <dbReference type="Pfam" id="PF07811"/>
    </source>
</evidence>
<dbReference type="Pfam" id="PF07811">
    <property type="entry name" value="TadE"/>
    <property type="match status" value="1"/>
</dbReference>
<evidence type="ECO:0000313" key="3">
    <source>
        <dbReference type="EMBL" id="MEQ2380507.1"/>
    </source>
</evidence>
<keyword evidence="1" id="KW-0472">Membrane</keyword>
<keyword evidence="1" id="KW-0812">Transmembrane</keyword>
<evidence type="ECO:0000256" key="1">
    <source>
        <dbReference type="SAM" id="Phobius"/>
    </source>
</evidence>
<reference evidence="3 4" key="1">
    <citation type="submission" date="2024-03" db="EMBL/GenBank/DDBJ databases">
        <title>Human intestinal bacterial collection.</title>
        <authorList>
            <person name="Pauvert C."/>
            <person name="Hitch T.C.A."/>
            <person name="Clavel T."/>
        </authorList>
    </citation>
    <scope>NUCLEOTIDE SEQUENCE [LARGE SCALE GENOMIC DNA]</scope>
    <source>
        <strain evidence="3 4">CLA-AA-H255</strain>
    </source>
</reference>
<protein>
    <submittedName>
        <fullName evidence="3">TadE family protein</fullName>
    </submittedName>
</protein>
<dbReference type="InterPro" id="IPR012495">
    <property type="entry name" value="TadE-like_dom"/>
</dbReference>
<feature type="transmembrane region" description="Helical" evidence="1">
    <location>
        <begin position="6"/>
        <end position="26"/>
    </location>
</feature>
<keyword evidence="1" id="KW-1133">Transmembrane helix</keyword>
<feature type="domain" description="TadE-like" evidence="2">
    <location>
        <begin position="4"/>
        <end position="39"/>
    </location>
</feature>
<evidence type="ECO:0000313" key="4">
    <source>
        <dbReference type="Proteomes" id="UP001442364"/>
    </source>
</evidence>
<name>A0ABV1BXN8_9FIRM</name>
<comment type="caution">
    <text evidence="3">The sequence shown here is derived from an EMBL/GenBank/DDBJ whole genome shotgun (WGS) entry which is preliminary data.</text>
</comment>
<organism evidence="3 4">
    <name type="scientific">[Lactobacillus] rogosae</name>
    <dbReference type="NCBI Taxonomy" id="706562"/>
    <lineage>
        <taxon>Bacteria</taxon>
        <taxon>Bacillati</taxon>
        <taxon>Bacillota</taxon>
        <taxon>Clostridia</taxon>
        <taxon>Lachnospirales</taxon>
        <taxon>Lachnospiraceae</taxon>
        <taxon>Lachnospira</taxon>
    </lineage>
</organism>
<dbReference type="EMBL" id="JBBMER010000009">
    <property type="protein sequence ID" value="MEQ2380507.1"/>
    <property type="molecule type" value="Genomic_DNA"/>
</dbReference>
<dbReference type="Proteomes" id="UP001442364">
    <property type="component" value="Unassembled WGS sequence"/>
</dbReference>
<sequence>MKVVENAIIVPIFTMIIIALISVGIYMHDRIIIRNMVSQISIEYEKESDITARKELIKRGERYAADRTMFLRDINIYDDRVYQQDESIVCSASFPVIGSYAGMSDICNISENVNKIDNARLIRKTNALMEVVG</sequence>
<accession>A0ABV1BXN8</accession>
<proteinExistence type="predicted"/>